<dbReference type="Gene3D" id="3.30.930.10">
    <property type="entry name" value="Bira Bifunctional Protein, Domain 2"/>
    <property type="match status" value="1"/>
</dbReference>
<dbReference type="SUPFAM" id="SSF55681">
    <property type="entry name" value="Class II aaRS and biotin synthetases"/>
    <property type="match status" value="1"/>
</dbReference>
<dbReference type="STRING" id="1618477.UR54_C0001G0001"/>
<feature type="domain" description="Class II Histidinyl-tRNA synthetase (HisRS)-like catalytic core" evidence="1">
    <location>
        <begin position="13"/>
        <end position="58"/>
    </location>
</feature>
<dbReference type="Proteomes" id="UP000034688">
    <property type="component" value="Unassembled WGS sequence"/>
</dbReference>
<protein>
    <submittedName>
        <fullName evidence="2">Histidyl-tRNA synthetase</fullName>
    </submittedName>
</protein>
<dbReference type="InterPro" id="IPR045864">
    <property type="entry name" value="aa-tRNA-synth_II/BPL/LPL"/>
</dbReference>
<reference evidence="2 3" key="1">
    <citation type="journal article" date="2015" name="Nature">
        <title>rRNA introns, odd ribosomes, and small enigmatic genomes across a large radiation of phyla.</title>
        <authorList>
            <person name="Brown C.T."/>
            <person name="Hug L.A."/>
            <person name="Thomas B.C."/>
            <person name="Sharon I."/>
            <person name="Castelle C.J."/>
            <person name="Singh A."/>
            <person name="Wilkins M.J."/>
            <person name="Williams K.H."/>
            <person name="Banfield J.F."/>
        </authorList>
    </citation>
    <scope>NUCLEOTIDE SEQUENCE [LARGE SCALE GENOMIC DNA]</scope>
</reference>
<dbReference type="PATRIC" id="fig|1618477.3.peg.1"/>
<organism evidence="2 3">
    <name type="scientific">Candidatus Roizmanbacteria bacterium GW2011_GWA2_34_18</name>
    <dbReference type="NCBI Taxonomy" id="1618477"/>
    <lineage>
        <taxon>Bacteria</taxon>
        <taxon>Candidatus Roizmaniibacteriota</taxon>
    </lineage>
</organism>
<name>A0A0G0BCX5_9BACT</name>
<comment type="caution">
    <text evidence="2">The sequence shown here is derived from an EMBL/GenBank/DDBJ whole genome shotgun (WGS) entry which is preliminary data.</text>
</comment>
<dbReference type="AlphaFoldDB" id="A0A0G0BCX5"/>
<proteinExistence type="predicted"/>
<evidence type="ECO:0000313" key="2">
    <source>
        <dbReference type="EMBL" id="KKP61461.1"/>
    </source>
</evidence>
<keyword evidence="2" id="KW-0436">Ligase</keyword>
<dbReference type="InterPro" id="IPR041715">
    <property type="entry name" value="HisRS-like_core"/>
</dbReference>
<dbReference type="Pfam" id="PF13393">
    <property type="entry name" value="tRNA-synt_His"/>
    <property type="match status" value="1"/>
</dbReference>
<keyword evidence="2" id="KW-0030">Aminoacyl-tRNA synthetase</keyword>
<dbReference type="PANTHER" id="PTHR11476:SF7">
    <property type="entry name" value="HISTIDINE--TRNA LIGASE"/>
    <property type="match status" value="1"/>
</dbReference>
<evidence type="ECO:0000259" key="1">
    <source>
        <dbReference type="Pfam" id="PF13393"/>
    </source>
</evidence>
<dbReference type="GO" id="GO:0004812">
    <property type="term" value="F:aminoacyl-tRNA ligase activity"/>
    <property type="evidence" value="ECO:0007669"/>
    <property type="project" value="UniProtKB-KW"/>
</dbReference>
<gene>
    <name evidence="2" type="ORF">UR54_C0001G0001</name>
</gene>
<dbReference type="EMBL" id="LBPP01000001">
    <property type="protein sequence ID" value="KKP61461.1"/>
    <property type="molecule type" value="Genomic_DNA"/>
</dbReference>
<evidence type="ECO:0000313" key="3">
    <source>
        <dbReference type="Proteomes" id="UP000034688"/>
    </source>
</evidence>
<accession>A0A0G0BCX5</accession>
<sequence length="61" mass="7152">MNTQKITPQILKGFRDFLPIEAMKRQYVVNIIRKTFELYGFEPLETPAIEYLEVFTGNIGE</sequence>
<feature type="non-terminal residue" evidence="2">
    <location>
        <position position="61"/>
    </location>
</feature>
<dbReference type="PANTHER" id="PTHR11476">
    <property type="entry name" value="HISTIDYL-TRNA SYNTHETASE"/>
    <property type="match status" value="1"/>
</dbReference>